<dbReference type="AlphaFoldDB" id="A0A0S4JMI6"/>
<reference evidence="2" key="1">
    <citation type="submission" date="2015-09" db="EMBL/GenBank/DDBJ databases">
        <authorList>
            <consortium name="Pathogen Informatics"/>
        </authorList>
    </citation>
    <scope>NUCLEOTIDE SEQUENCE [LARGE SCALE GENOMIC DNA]</scope>
    <source>
        <strain evidence="2">Lake Konstanz</strain>
    </source>
</reference>
<dbReference type="OMA" id="IPCQCGW"/>
<dbReference type="EMBL" id="CYKH01001944">
    <property type="protein sequence ID" value="CUG91619.1"/>
    <property type="molecule type" value="Genomic_DNA"/>
</dbReference>
<evidence type="ECO:0000313" key="2">
    <source>
        <dbReference type="Proteomes" id="UP000051952"/>
    </source>
</evidence>
<dbReference type="VEuPathDB" id="TriTrypDB:BSAL_32990"/>
<keyword evidence="2" id="KW-1185">Reference proteome</keyword>
<evidence type="ECO:0000313" key="1">
    <source>
        <dbReference type="EMBL" id="CUG91619.1"/>
    </source>
</evidence>
<organism evidence="1 2">
    <name type="scientific">Bodo saltans</name>
    <name type="common">Flagellated protozoan</name>
    <dbReference type="NCBI Taxonomy" id="75058"/>
    <lineage>
        <taxon>Eukaryota</taxon>
        <taxon>Discoba</taxon>
        <taxon>Euglenozoa</taxon>
        <taxon>Kinetoplastea</taxon>
        <taxon>Metakinetoplastina</taxon>
        <taxon>Eubodonida</taxon>
        <taxon>Bodonidae</taxon>
        <taxon>Bodo</taxon>
    </lineage>
</organism>
<dbReference type="Proteomes" id="UP000051952">
    <property type="component" value="Unassembled WGS sequence"/>
</dbReference>
<dbReference type="OrthoDB" id="277391at2759"/>
<protein>
    <submittedName>
        <fullName evidence="1">Uncharacterized protein</fullName>
    </submittedName>
</protein>
<proteinExistence type="predicted"/>
<sequence>MNPKLILAEGLDVLRKGEAKEREADKLQEAIVKSSKLRKQLPRLKMDYSHAYDTFIRGLELINFVRRTAITVGEHDLVKFCEVRMSHYMDRCENLRNKEANILLPIQLMSSGAAGSVKDGYEIKACLARLDGGRGLNKKTSWKHSLDVTDGSYMIRVRNLDDYAMAAPSVVVEIALQGVKTPLLVKKSIPCQCGWVRYVGVVGRGLMHLIVSCDAVLRESHVELELLRLEEISKSDWMSSLPPIDGLLSDVGVESSGTAAAVATRLPTFAPPQQQLYVLVNPAGVPLANRMNQLRMVLDSYPSGGVGVAKLDKSEQFVLQAVHELPIPTDICGDVDLGGASFEVSVHDLEGGRH</sequence>
<name>A0A0S4JMI6_BODSA</name>
<accession>A0A0S4JMI6</accession>
<gene>
    <name evidence="1" type="ORF">BSAL_32990</name>
</gene>